<evidence type="ECO:0000256" key="2">
    <source>
        <dbReference type="ARBA" id="ARBA00022448"/>
    </source>
</evidence>
<keyword evidence="9" id="KW-1185">Reference proteome</keyword>
<dbReference type="PaxDb" id="589924-Ferp_0395"/>
<dbReference type="GO" id="GO:0005886">
    <property type="term" value="C:plasma membrane"/>
    <property type="evidence" value="ECO:0007669"/>
    <property type="project" value="UniProtKB-SubCell"/>
</dbReference>
<evidence type="ECO:0000256" key="7">
    <source>
        <dbReference type="SAM" id="Phobius"/>
    </source>
</evidence>
<dbReference type="Pfam" id="PF02293">
    <property type="entry name" value="AmiS_UreI"/>
    <property type="match status" value="1"/>
</dbReference>
<dbReference type="OrthoDB" id="342170at2157"/>
<evidence type="ECO:0000313" key="9">
    <source>
        <dbReference type="Proteomes" id="UP000002613"/>
    </source>
</evidence>
<feature type="transmembrane region" description="Helical" evidence="7">
    <location>
        <begin position="120"/>
        <end position="138"/>
    </location>
</feature>
<keyword evidence="6 7" id="KW-0472">Membrane</keyword>
<feature type="transmembrane region" description="Helical" evidence="7">
    <location>
        <begin position="90"/>
        <end position="108"/>
    </location>
</feature>
<proteinExistence type="predicted"/>
<keyword evidence="5 7" id="KW-1133">Transmembrane helix</keyword>
<dbReference type="STRING" id="589924.Ferp_0395"/>
<evidence type="ECO:0000256" key="1">
    <source>
        <dbReference type="ARBA" id="ARBA00004651"/>
    </source>
</evidence>
<accession>D3S2P2</accession>
<dbReference type="GeneID" id="8777893"/>
<dbReference type="InterPro" id="IPR003211">
    <property type="entry name" value="AmiSUreI_transpt"/>
</dbReference>
<evidence type="ECO:0000256" key="3">
    <source>
        <dbReference type="ARBA" id="ARBA00022475"/>
    </source>
</evidence>
<dbReference type="Proteomes" id="UP000002613">
    <property type="component" value="Chromosome"/>
</dbReference>
<dbReference type="Gene3D" id="1.25.40.600">
    <property type="match status" value="1"/>
</dbReference>
<gene>
    <name evidence="8" type="ordered locus">Ferp_0395</name>
</gene>
<dbReference type="InterPro" id="IPR038523">
    <property type="entry name" value="AmiSUreI_transpt_sf"/>
</dbReference>
<keyword evidence="2" id="KW-0813">Transport</keyword>
<feature type="transmembrane region" description="Helical" evidence="7">
    <location>
        <begin position="6"/>
        <end position="26"/>
    </location>
</feature>
<dbReference type="RefSeq" id="WP_012964919.1">
    <property type="nucleotide sequence ID" value="NC_013849.1"/>
</dbReference>
<feature type="transmembrane region" description="Helical" evidence="7">
    <location>
        <begin position="145"/>
        <end position="165"/>
    </location>
</feature>
<feature type="transmembrane region" description="Helical" evidence="7">
    <location>
        <begin position="60"/>
        <end position="78"/>
    </location>
</feature>
<reference evidence="9" key="1">
    <citation type="submission" date="2010-02" db="EMBL/GenBank/DDBJ databases">
        <title>Complete sequence of Ferroglobus placidus DSM 10642.</title>
        <authorList>
            <consortium name="US DOE Joint Genome Institute"/>
            <person name="Lucas S."/>
            <person name="Copeland A."/>
            <person name="Lapidus A."/>
            <person name="Cheng J.-F."/>
            <person name="Bruce D."/>
            <person name="Goodwin L."/>
            <person name="Pitluck S."/>
            <person name="Saunders E."/>
            <person name="Brettin T."/>
            <person name="Detter J.C."/>
            <person name="Han C."/>
            <person name="Tapia R."/>
            <person name="Larimer F."/>
            <person name="Land M."/>
            <person name="Hauser L."/>
            <person name="Kyrpides N."/>
            <person name="Ivanova N."/>
            <person name="Holmes D."/>
            <person name="Lovley D."/>
            <person name="Kyrpides N."/>
            <person name="Anderson I.J."/>
            <person name="Woyke T."/>
        </authorList>
    </citation>
    <scope>NUCLEOTIDE SEQUENCE [LARGE SCALE GENOMIC DNA]</scope>
    <source>
        <strain evidence="9">DSM 10642 / AEDII12DO</strain>
    </source>
</reference>
<feature type="transmembrane region" description="Helical" evidence="7">
    <location>
        <begin position="33"/>
        <end position="54"/>
    </location>
</feature>
<evidence type="ECO:0000256" key="5">
    <source>
        <dbReference type="ARBA" id="ARBA00022989"/>
    </source>
</evidence>
<evidence type="ECO:0000313" key="8">
    <source>
        <dbReference type="EMBL" id="ADC64572.1"/>
    </source>
</evidence>
<protein>
    <submittedName>
        <fullName evidence="8">AmiS/UreI transporter</fullName>
    </submittedName>
</protein>
<sequence>MGLEVLGAALLYVGFVLILNGLWLLNKVDAKDVAIMNLFTGIVTFSSSYYNLAVLKAPGAIAWAQGLLFSFTYLWVFFNIVRDISDQRALGWYCLLVAITAVISGALTPPTEIGLAVLKFLWFEWAALWFSFWVLLVHGKGVKPIAYFTIVSGILAYIPAFPYMLGIWGSF</sequence>
<evidence type="ECO:0000256" key="4">
    <source>
        <dbReference type="ARBA" id="ARBA00022692"/>
    </source>
</evidence>
<organism evidence="8 9">
    <name type="scientific">Ferroglobus placidus (strain DSM 10642 / AEDII12DO)</name>
    <dbReference type="NCBI Taxonomy" id="589924"/>
    <lineage>
        <taxon>Archaea</taxon>
        <taxon>Methanobacteriati</taxon>
        <taxon>Methanobacteriota</taxon>
        <taxon>Archaeoglobi</taxon>
        <taxon>Archaeoglobales</taxon>
        <taxon>Archaeoglobaceae</taxon>
        <taxon>Ferroglobus</taxon>
    </lineage>
</organism>
<name>D3S2P2_FERPA</name>
<dbReference type="EMBL" id="CP001899">
    <property type="protein sequence ID" value="ADC64572.1"/>
    <property type="molecule type" value="Genomic_DNA"/>
</dbReference>
<dbReference type="eggNOG" id="ENOG502N5C5">
    <property type="taxonomic scope" value="Archaea"/>
</dbReference>
<dbReference type="KEGG" id="fpl:Ferp_0395"/>
<dbReference type="AlphaFoldDB" id="D3S2P2"/>
<dbReference type="HOGENOM" id="CLU_096400_1_0_2"/>
<reference evidence="8 9" key="2">
    <citation type="journal article" date="2011" name="Stand. Genomic Sci.">
        <title>Complete genome sequence of Ferroglobus placidus AEDII12DO.</title>
        <authorList>
            <person name="Anderson I."/>
            <person name="Risso C."/>
            <person name="Holmes D."/>
            <person name="Lucas S."/>
            <person name="Copeland A."/>
            <person name="Lapidus A."/>
            <person name="Cheng J.F."/>
            <person name="Bruce D."/>
            <person name="Goodwin L."/>
            <person name="Pitluck S."/>
            <person name="Saunders E."/>
            <person name="Brettin T."/>
            <person name="Detter J.C."/>
            <person name="Han C."/>
            <person name="Tapia R."/>
            <person name="Larimer F."/>
            <person name="Land M."/>
            <person name="Hauser L."/>
            <person name="Woyke T."/>
            <person name="Lovley D."/>
            <person name="Kyrpides N."/>
            <person name="Ivanova N."/>
        </authorList>
    </citation>
    <scope>NUCLEOTIDE SEQUENCE [LARGE SCALE GENOMIC DNA]</scope>
    <source>
        <strain evidence="9">DSM 10642 / AEDII12DO</strain>
    </source>
</reference>
<keyword evidence="3" id="KW-1003">Cell membrane</keyword>
<evidence type="ECO:0000256" key="6">
    <source>
        <dbReference type="ARBA" id="ARBA00023136"/>
    </source>
</evidence>
<comment type="subcellular location">
    <subcellularLocation>
        <location evidence="1">Cell membrane</location>
        <topology evidence="1">Multi-pass membrane protein</topology>
    </subcellularLocation>
</comment>
<dbReference type="CDD" id="cd13747">
    <property type="entry name" value="UreI_AmiS_like_1"/>
    <property type="match status" value="1"/>
</dbReference>
<keyword evidence="4 7" id="KW-0812">Transmembrane</keyword>